<dbReference type="InterPro" id="IPR051678">
    <property type="entry name" value="AGP_Transferase"/>
</dbReference>
<dbReference type="SUPFAM" id="SSF56112">
    <property type="entry name" value="Protein kinase-like (PK-like)"/>
    <property type="match status" value="1"/>
</dbReference>
<evidence type="ECO:0000256" key="8">
    <source>
        <dbReference type="PIRSR" id="PIRSR000706-1"/>
    </source>
</evidence>
<keyword evidence="2 7" id="KW-0808">Transferase</keyword>
<accession>A0A1H3RPA8</accession>
<dbReference type="Proteomes" id="UP000198625">
    <property type="component" value="Unassembled WGS sequence"/>
</dbReference>
<dbReference type="NCBIfam" id="NF033068">
    <property type="entry name" value="APH_3p"/>
    <property type="match status" value="1"/>
</dbReference>
<dbReference type="AlphaFoldDB" id="A0A1H3RPA8"/>
<dbReference type="GO" id="GO:0016301">
    <property type="term" value="F:kinase activity"/>
    <property type="evidence" value="ECO:0007669"/>
    <property type="project" value="UniProtKB-KW"/>
</dbReference>
<dbReference type="InterPro" id="IPR011009">
    <property type="entry name" value="Kinase-like_dom_sf"/>
</dbReference>
<dbReference type="PANTHER" id="PTHR21310:SF41">
    <property type="entry name" value="3'-PHOSPHOTRANSFERASE, PUTATIVE-RELATED"/>
    <property type="match status" value="1"/>
</dbReference>
<evidence type="ECO:0000256" key="3">
    <source>
        <dbReference type="ARBA" id="ARBA00022741"/>
    </source>
</evidence>
<dbReference type="PIRSF" id="PIRSF000706">
    <property type="entry name" value="Kanamycin_kin"/>
    <property type="match status" value="1"/>
</dbReference>
<evidence type="ECO:0000313" key="11">
    <source>
        <dbReference type="EMBL" id="SDZ27071.1"/>
    </source>
</evidence>
<evidence type="ECO:0000256" key="1">
    <source>
        <dbReference type="ARBA" id="ARBA00006219"/>
    </source>
</evidence>
<dbReference type="CDD" id="cd05150">
    <property type="entry name" value="APH"/>
    <property type="match status" value="1"/>
</dbReference>
<dbReference type="Gene3D" id="3.30.200.20">
    <property type="entry name" value="Phosphorylase Kinase, domain 1"/>
    <property type="match status" value="1"/>
</dbReference>
<feature type="active site" description="Proton acceptor" evidence="8">
    <location>
        <position position="179"/>
    </location>
</feature>
<dbReference type="InterPro" id="IPR002575">
    <property type="entry name" value="Aminoglycoside_PTrfase"/>
</dbReference>
<keyword evidence="3 7" id="KW-0547">Nucleotide-binding</keyword>
<dbReference type="GO" id="GO:0046677">
    <property type="term" value="P:response to antibiotic"/>
    <property type="evidence" value="ECO:0007669"/>
    <property type="project" value="UniProtKB-KW"/>
</dbReference>
<keyword evidence="9" id="KW-0479">Metal-binding</keyword>
<proteinExistence type="inferred from homology"/>
<evidence type="ECO:0000256" key="6">
    <source>
        <dbReference type="ARBA" id="ARBA00023251"/>
    </source>
</evidence>
<feature type="binding site" evidence="9">
    <location>
        <position position="184"/>
    </location>
    <ligand>
        <name>Mg(2+)</name>
        <dbReference type="ChEBI" id="CHEBI:18420"/>
    </ligand>
</feature>
<name>A0A1H3RPA8_9FIRM</name>
<organism evidence="11 12">
    <name type="scientific">Proteiniborus ethanoligenes</name>
    <dbReference type="NCBI Taxonomy" id="415015"/>
    <lineage>
        <taxon>Bacteria</taxon>
        <taxon>Bacillati</taxon>
        <taxon>Bacillota</taxon>
        <taxon>Clostridia</taxon>
        <taxon>Eubacteriales</taxon>
        <taxon>Proteiniborus</taxon>
    </lineage>
</organism>
<evidence type="ECO:0000256" key="2">
    <source>
        <dbReference type="ARBA" id="ARBA00022679"/>
    </source>
</evidence>
<comment type="similarity">
    <text evidence="1 7">Belongs to the aminoglycoside phosphotransferase family.</text>
</comment>
<dbReference type="EMBL" id="FNQE01000029">
    <property type="protein sequence ID" value="SDZ27071.1"/>
    <property type="molecule type" value="Genomic_DNA"/>
</dbReference>
<feature type="binding site" evidence="9">
    <location>
        <position position="197"/>
    </location>
    <ligand>
        <name>Mg(2+)</name>
        <dbReference type="ChEBI" id="CHEBI:18420"/>
    </ligand>
</feature>
<protein>
    <submittedName>
        <fullName evidence="11">Kanamycin kinase</fullName>
    </submittedName>
</protein>
<dbReference type="GO" id="GO:0016773">
    <property type="term" value="F:phosphotransferase activity, alcohol group as acceptor"/>
    <property type="evidence" value="ECO:0007669"/>
    <property type="project" value="InterPro"/>
</dbReference>
<dbReference type="STRING" id="415015.SAMN05660462_02468"/>
<evidence type="ECO:0000256" key="9">
    <source>
        <dbReference type="PIRSR" id="PIRSR000706-2"/>
    </source>
</evidence>
<reference evidence="12" key="1">
    <citation type="submission" date="2016-10" db="EMBL/GenBank/DDBJ databases">
        <authorList>
            <person name="Varghese N."/>
            <person name="Submissions S."/>
        </authorList>
    </citation>
    <scope>NUCLEOTIDE SEQUENCE [LARGE SCALE GENOMIC DNA]</scope>
    <source>
        <strain evidence="12">DSM 21650</strain>
    </source>
</reference>
<dbReference type="GO" id="GO:0005524">
    <property type="term" value="F:ATP binding"/>
    <property type="evidence" value="ECO:0007669"/>
    <property type="project" value="UniProtKB-KW"/>
</dbReference>
<evidence type="ECO:0000256" key="4">
    <source>
        <dbReference type="ARBA" id="ARBA00022777"/>
    </source>
</evidence>
<keyword evidence="5 7" id="KW-0067">ATP-binding</keyword>
<evidence type="ECO:0000259" key="10">
    <source>
        <dbReference type="Pfam" id="PF01636"/>
    </source>
</evidence>
<dbReference type="InterPro" id="IPR024165">
    <property type="entry name" value="Kan/Strep_kinase"/>
</dbReference>
<evidence type="ECO:0000256" key="5">
    <source>
        <dbReference type="ARBA" id="ARBA00022840"/>
    </source>
</evidence>
<sequence>MNLPNKIKEIIGGIPYSIDTIGMSNAKVICFEDMVLKIEKQQEESDNEHIMMLWISDKLPVPRVLCFEKHNGINYLLMSRIKGKMSCSSELLENPMHLVKLLADGLKMLWSVDISKCPFNNSIDNKLRQAEFRVRNNLCDMEDAEPTTYGAEGFESPEKLLQWLKENKPDEELVFSHGDYCLPNIIIKDDKINGFIDLGRSGIADKYQDIALFYRSLQHNYDGKYGGKVYEGFDASILFEELNIVPDWNKIKYFILLDELF</sequence>
<gene>
    <name evidence="11" type="ORF">SAMN05660462_02468</name>
</gene>
<keyword evidence="12" id="KW-1185">Reference proteome</keyword>
<evidence type="ECO:0000313" key="12">
    <source>
        <dbReference type="Proteomes" id="UP000198625"/>
    </source>
</evidence>
<dbReference type="RefSeq" id="WP_176967972.1">
    <property type="nucleotide sequence ID" value="NZ_FNQE01000029.1"/>
</dbReference>
<keyword evidence="6 7" id="KW-0046">Antibiotic resistance</keyword>
<dbReference type="Pfam" id="PF01636">
    <property type="entry name" value="APH"/>
    <property type="match status" value="1"/>
</dbReference>
<keyword evidence="9" id="KW-0460">Magnesium</keyword>
<dbReference type="PANTHER" id="PTHR21310">
    <property type="entry name" value="AMINOGLYCOSIDE PHOSPHOTRANSFERASE-RELATED-RELATED"/>
    <property type="match status" value="1"/>
</dbReference>
<dbReference type="Gene3D" id="3.90.1200.10">
    <property type="match status" value="1"/>
</dbReference>
<evidence type="ECO:0000256" key="7">
    <source>
        <dbReference type="PIRNR" id="PIRNR000706"/>
    </source>
</evidence>
<keyword evidence="4 7" id="KW-0418">Kinase</keyword>
<dbReference type="GO" id="GO:0046872">
    <property type="term" value="F:metal ion binding"/>
    <property type="evidence" value="ECO:0007669"/>
    <property type="project" value="UniProtKB-KW"/>
</dbReference>
<feature type="domain" description="Aminoglycoside phosphotransferase" evidence="10">
    <location>
        <begin position="33"/>
        <end position="226"/>
    </location>
</feature>